<comment type="caution">
    <text evidence="2">The sequence shown here is derived from an EMBL/GenBank/DDBJ whole genome shotgun (WGS) entry which is preliminary data.</text>
</comment>
<dbReference type="PROSITE" id="PS51257">
    <property type="entry name" value="PROKAR_LIPOPROTEIN"/>
    <property type="match status" value="1"/>
</dbReference>
<dbReference type="SUPFAM" id="SSF50952">
    <property type="entry name" value="Soluble quinoprotein glucose dehydrogenase"/>
    <property type="match status" value="1"/>
</dbReference>
<dbReference type="Pfam" id="PF07995">
    <property type="entry name" value="GSDH"/>
    <property type="match status" value="1"/>
</dbReference>
<evidence type="ECO:0000259" key="1">
    <source>
        <dbReference type="Pfam" id="PF07995"/>
    </source>
</evidence>
<evidence type="ECO:0000313" key="3">
    <source>
        <dbReference type="Proteomes" id="UP000248014"/>
    </source>
</evidence>
<sequence>MIKSMMNGVNQMHRLTLCAALPLALIACNSSDKAVASGDESEAVATISPIDTVPFETAVITKFDEPWAMTFLPDGRALVTEKKGKLKLVTFATDGKISMVDVSGTPSVAYGGQGGLGDVVLSPDFINDSYVYLSFAEAGDGDTSGAAVARAKLVMADDGAASLKDMQVIWRQEPKVSGKGHYGHRIAFGPDGMMYISSGERQKFDPAQDPDQNLGKVVRLTPTGMIPSDNPMYDQGRIKAQIWSWGHRNPLGLAFDGAGNLWELEMGPKGGDELNLVKRGTNYGYPKVSNGDHYDGKDIPDHAPGDGFEPPKVFWNPAISPGSLMIYSGELFPAWKGSAFIGALGAQALVRVKLDGVNAEKADNWTMEGRIREVEQGPDGAIWLLEDGARGSQGRLLKLTPPK</sequence>
<dbReference type="PANTHER" id="PTHR19328">
    <property type="entry name" value="HEDGEHOG-INTERACTING PROTEIN"/>
    <property type="match status" value="1"/>
</dbReference>
<organism evidence="2 3">
    <name type="scientific">Blastomonas natatoria</name>
    <dbReference type="NCBI Taxonomy" id="34015"/>
    <lineage>
        <taxon>Bacteria</taxon>
        <taxon>Pseudomonadati</taxon>
        <taxon>Pseudomonadota</taxon>
        <taxon>Alphaproteobacteria</taxon>
        <taxon>Sphingomonadales</taxon>
        <taxon>Sphingomonadaceae</taxon>
        <taxon>Blastomonas</taxon>
    </lineage>
</organism>
<feature type="domain" description="Glucose/Sorbosone dehydrogenase" evidence="1">
    <location>
        <begin position="63"/>
        <end position="392"/>
    </location>
</feature>
<dbReference type="AlphaFoldDB" id="A0A2V3V4I1"/>
<gene>
    <name evidence="2" type="ORF">C7451_106178</name>
</gene>
<dbReference type="EMBL" id="QJJM01000006">
    <property type="protein sequence ID" value="PXW76014.1"/>
    <property type="molecule type" value="Genomic_DNA"/>
</dbReference>
<accession>A0A2V3V4I1</accession>
<proteinExistence type="predicted"/>
<dbReference type="Proteomes" id="UP000248014">
    <property type="component" value="Unassembled WGS sequence"/>
</dbReference>
<name>A0A2V3V4I1_9SPHN</name>
<dbReference type="PANTHER" id="PTHR19328:SF75">
    <property type="entry name" value="ALDOSE SUGAR DEHYDROGENASE YLII"/>
    <property type="match status" value="1"/>
</dbReference>
<reference evidence="2 3" key="1">
    <citation type="submission" date="2018-05" db="EMBL/GenBank/DDBJ databases">
        <title>Genomic Encyclopedia of Type Strains, Phase IV (KMG-IV): sequencing the most valuable type-strain genomes for metagenomic binning, comparative biology and taxonomic classification.</title>
        <authorList>
            <person name="Goeker M."/>
        </authorList>
    </citation>
    <scope>NUCLEOTIDE SEQUENCE [LARGE SCALE GENOMIC DNA]</scope>
    <source>
        <strain evidence="2 3">DSM 3183</strain>
    </source>
</reference>
<dbReference type="Gene3D" id="2.120.10.30">
    <property type="entry name" value="TolB, C-terminal domain"/>
    <property type="match status" value="1"/>
</dbReference>
<dbReference type="InterPro" id="IPR011042">
    <property type="entry name" value="6-blade_b-propeller_TolB-like"/>
</dbReference>
<dbReference type="InterPro" id="IPR012938">
    <property type="entry name" value="Glc/Sorbosone_DH"/>
</dbReference>
<keyword evidence="3" id="KW-1185">Reference proteome</keyword>
<evidence type="ECO:0000313" key="2">
    <source>
        <dbReference type="EMBL" id="PXW76014.1"/>
    </source>
</evidence>
<dbReference type="InterPro" id="IPR011041">
    <property type="entry name" value="Quinoprot_gluc/sorb_DH_b-prop"/>
</dbReference>
<protein>
    <submittedName>
        <fullName evidence="2">Glucose/arabinose dehydrogenase</fullName>
    </submittedName>
</protein>